<sequence length="124" mass="14650">MMVEVLEDVVFIQNHGFLVNEDHTFVNNIHHVLFVEEVNLMYLGLERFALLACYCTLFEMLFASAADLLCFDAGSRFISFDFLAHRRMLCQVELIDRTLLFVKFMQQDLKRNRSEERLENSTYV</sequence>
<proteinExistence type="predicted"/>
<reference evidence="1" key="1">
    <citation type="journal article" date="2023" name="Mol. Ecol. Resour.">
        <title>Chromosome-level genome assembly of a triploid poplar Populus alba 'Berolinensis'.</title>
        <authorList>
            <person name="Chen S."/>
            <person name="Yu Y."/>
            <person name="Wang X."/>
            <person name="Wang S."/>
            <person name="Zhang T."/>
            <person name="Zhou Y."/>
            <person name="He R."/>
            <person name="Meng N."/>
            <person name="Wang Y."/>
            <person name="Liu W."/>
            <person name="Liu Z."/>
            <person name="Liu J."/>
            <person name="Guo Q."/>
            <person name="Huang H."/>
            <person name="Sederoff R.R."/>
            <person name="Wang G."/>
            <person name="Qu G."/>
            <person name="Chen S."/>
        </authorList>
    </citation>
    <scope>NUCLEOTIDE SEQUENCE</scope>
    <source>
        <strain evidence="1">SC-2020</strain>
    </source>
</reference>
<evidence type="ECO:0000313" key="2">
    <source>
        <dbReference type="Proteomes" id="UP001164929"/>
    </source>
</evidence>
<accession>A0AAD6LRG7</accession>
<comment type="caution">
    <text evidence="1">The sequence shown here is derived from an EMBL/GenBank/DDBJ whole genome shotgun (WGS) entry which is preliminary data.</text>
</comment>
<evidence type="ECO:0000313" key="1">
    <source>
        <dbReference type="EMBL" id="KAJ6971923.1"/>
    </source>
</evidence>
<gene>
    <name evidence="1" type="ORF">NC653_032464</name>
</gene>
<dbReference type="Proteomes" id="UP001164929">
    <property type="component" value="Chromosome 14"/>
</dbReference>
<name>A0AAD6LRG7_9ROSI</name>
<dbReference type="AlphaFoldDB" id="A0AAD6LRG7"/>
<keyword evidence="2" id="KW-1185">Reference proteome</keyword>
<organism evidence="1 2">
    <name type="scientific">Populus alba x Populus x berolinensis</name>
    <dbReference type="NCBI Taxonomy" id="444605"/>
    <lineage>
        <taxon>Eukaryota</taxon>
        <taxon>Viridiplantae</taxon>
        <taxon>Streptophyta</taxon>
        <taxon>Embryophyta</taxon>
        <taxon>Tracheophyta</taxon>
        <taxon>Spermatophyta</taxon>
        <taxon>Magnoliopsida</taxon>
        <taxon>eudicotyledons</taxon>
        <taxon>Gunneridae</taxon>
        <taxon>Pentapetalae</taxon>
        <taxon>rosids</taxon>
        <taxon>fabids</taxon>
        <taxon>Malpighiales</taxon>
        <taxon>Salicaceae</taxon>
        <taxon>Saliceae</taxon>
        <taxon>Populus</taxon>
    </lineage>
</organism>
<protein>
    <submittedName>
        <fullName evidence="1">Uncharacterized protein</fullName>
    </submittedName>
</protein>
<dbReference type="EMBL" id="JAQIZT010000014">
    <property type="protein sequence ID" value="KAJ6971923.1"/>
    <property type="molecule type" value="Genomic_DNA"/>
</dbReference>